<keyword evidence="6" id="KW-1185">Reference proteome</keyword>
<protein>
    <submittedName>
        <fullName evidence="5">Aldehyde dehydrogenase family protein</fullName>
    </submittedName>
</protein>
<dbReference type="InterPro" id="IPR016161">
    <property type="entry name" value="Ald_DH/histidinol_DH"/>
</dbReference>
<proteinExistence type="inferred from homology"/>
<keyword evidence="3" id="KW-0520">NAD</keyword>
<dbReference type="PANTHER" id="PTHR42986:SF1">
    <property type="entry name" value="BENZALDEHYDE DEHYDROGENASE YFMT"/>
    <property type="match status" value="1"/>
</dbReference>
<evidence type="ECO:0000256" key="1">
    <source>
        <dbReference type="ARBA" id="ARBA00009986"/>
    </source>
</evidence>
<dbReference type="InterPro" id="IPR016162">
    <property type="entry name" value="Ald_DH_N"/>
</dbReference>
<dbReference type="InterPro" id="IPR016163">
    <property type="entry name" value="Ald_DH_C"/>
</dbReference>
<keyword evidence="2" id="KW-0560">Oxidoreductase</keyword>
<comment type="similarity">
    <text evidence="1">Belongs to the aldehyde dehydrogenase family.</text>
</comment>
<dbReference type="PANTHER" id="PTHR42986">
    <property type="entry name" value="BENZALDEHYDE DEHYDROGENASE YFMT"/>
    <property type="match status" value="1"/>
</dbReference>
<dbReference type="InterPro" id="IPR015590">
    <property type="entry name" value="Aldehyde_DH_dom"/>
</dbReference>
<dbReference type="Gene3D" id="3.40.605.10">
    <property type="entry name" value="Aldehyde Dehydrogenase, Chain A, domain 1"/>
    <property type="match status" value="1"/>
</dbReference>
<organism evidence="5 6">
    <name type="scientific">Aquibium pacificus</name>
    <dbReference type="NCBI Taxonomy" id="3153579"/>
    <lineage>
        <taxon>Bacteria</taxon>
        <taxon>Pseudomonadati</taxon>
        <taxon>Pseudomonadota</taxon>
        <taxon>Alphaproteobacteria</taxon>
        <taxon>Hyphomicrobiales</taxon>
        <taxon>Phyllobacteriaceae</taxon>
        <taxon>Aquibium</taxon>
    </lineage>
</organism>
<feature type="domain" description="Aldehyde dehydrogenase" evidence="4">
    <location>
        <begin position="16"/>
        <end position="473"/>
    </location>
</feature>
<dbReference type="RefSeq" id="WP_367956937.1">
    <property type="nucleotide sequence ID" value="NZ_JBDPGJ010000007.1"/>
</dbReference>
<evidence type="ECO:0000313" key="5">
    <source>
        <dbReference type="EMBL" id="MEX0409097.1"/>
    </source>
</evidence>
<dbReference type="SUPFAM" id="SSF53720">
    <property type="entry name" value="ALDH-like"/>
    <property type="match status" value="1"/>
</dbReference>
<dbReference type="EMBL" id="JBDPGJ010000007">
    <property type="protein sequence ID" value="MEX0409097.1"/>
    <property type="molecule type" value="Genomic_DNA"/>
</dbReference>
<comment type="caution">
    <text evidence="5">The sequence shown here is derived from an EMBL/GenBank/DDBJ whole genome shotgun (WGS) entry which is preliminary data.</text>
</comment>
<accession>A0ABV3SQN1</accession>
<evidence type="ECO:0000256" key="3">
    <source>
        <dbReference type="ARBA" id="ARBA00023027"/>
    </source>
</evidence>
<sequence length="486" mass="52655">MARVFEGMYIGGGWSATQKTFKDLNPADGSVWAEVPDSGRAEAAAAIEAAHAAFPAWSQLPFSKRAHILMKAAEIWERRKMEIVEAIQAEGGGWFGKGMFETGYVTEIFHAAAGSVWQPTGEVLPSEYGKVSMAVRRPMGVVTVISPWNFPCILTARGFLFPLVAGNTIVLKPSEETPYLGGLLFAEIFEEAGLPKGVLNVVTCSRDNVAEVGDELIEHPYVKGISFTGSTAVGRQIAAKAGAHLKKCCVELGGKDSLIVCDDADMERATQAANFGSFMHQGQICMSVEKVLVHEKIFDEFLKKFVERAGKLKVGDPTKSKENIIGPLINDKQVGKVREQLQDAIAKGAKVVLGGKIDGRFVEPTILTGVTPDMKLYQDETFGPVVPVIPFRTDEEAVQIANDTEYGLSAGVMTRDEARGLAIVNQLDTGNCHVNCSSVNDEPHVPFGGFKASGSGKHGGRWSLETFTETRWITLDRGGRPYPPMF</sequence>
<reference evidence="5 6" key="1">
    <citation type="submission" date="2024-05" db="EMBL/GenBank/DDBJ databases">
        <authorList>
            <person name="Jiang F."/>
        </authorList>
    </citation>
    <scope>NUCLEOTIDE SEQUENCE [LARGE SCALE GENOMIC DNA]</scope>
    <source>
        <strain evidence="5 6">LZ166</strain>
    </source>
</reference>
<dbReference type="Gene3D" id="3.40.309.10">
    <property type="entry name" value="Aldehyde Dehydrogenase, Chain A, domain 2"/>
    <property type="match status" value="1"/>
</dbReference>
<gene>
    <name evidence="5" type="ORF">ABGN05_25985</name>
</gene>
<evidence type="ECO:0000256" key="2">
    <source>
        <dbReference type="ARBA" id="ARBA00023002"/>
    </source>
</evidence>
<dbReference type="Proteomes" id="UP001556692">
    <property type="component" value="Unassembled WGS sequence"/>
</dbReference>
<dbReference type="Pfam" id="PF00171">
    <property type="entry name" value="Aldedh"/>
    <property type="match status" value="1"/>
</dbReference>
<evidence type="ECO:0000259" key="4">
    <source>
        <dbReference type="Pfam" id="PF00171"/>
    </source>
</evidence>
<evidence type="ECO:0000313" key="6">
    <source>
        <dbReference type="Proteomes" id="UP001556692"/>
    </source>
</evidence>
<name>A0ABV3SQN1_9HYPH</name>
<dbReference type="CDD" id="cd07104">
    <property type="entry name" value="ALDH_BenzADH-like"/>
    <property type="match status" value="1"/>
</dbReference>